<dbReference type="SUPFAM" id="SSF51161">
    <property type="entry name" value="Trimeric LpxA-like enzymes"/>
    <property type="match status" value="1"/>
</dbReference>
<reference evidence="2" key="1">
    <citation type="submission" date="2018-05" db="EMBL/GenBank/DDBJ databases">
        <authorList>
            <person name="Lanie J.A."/>
            <person name="Ng W.-L."/>
            <person name="Kazmierczak K.M."/>
            <person name="Andrzejewski T.M."/>
            <person name="Davidsen T.M."/>
            <person name="Wayne K.J."/>
            <person name="Tettelin H."/>
            <person name="Glass J.I."/>
            <person name="Rusch D."/>
            <person name="Podicherti R."/>
            <person name="Tsui H.-C.T."/>
            <person name="Winkler M.E."/>
        </authorList>
    </citation>
    <scope>NUCLEOTIDE SEQUENCE</scope>
</reference>
<dbReference type="Gene3D" id="2.160.10.10">
    <property type="entry name" value="Hexapeptide repeat proteins"/>
    <property type="match status" value="1"/>
</dbReference>
<dbReference type="InterPro" id="IPR050484">
    <property type="entry name" value="Transf_Hexapept/Carb_Anhydrase"/>
</dbReference>
<protein>
    <recommendedName>
        <fullName evidence="3">Gamma carbonic anhydrase family protein</fullName>
    </recommendedName>
</protein>
<dbReference type="Pfam" id="PF00132">
    <property type="entry name" value="Hexapep"/>
    <property type="match status" value="1"/>
</dbReference>
<dbReference type="AlphaFoldDB" id="A0A382KLS6"/>
<accession>A0A382KLS6</accession>
<evidence type="ECO:0008006" key="3">
    <source>
        <dbReference type="Google" id="ProtNLM"/>
    </source>
</evidence>
<dbReference type="CDD" id="cd04745">
    <property type="entry name" value="LbH_paaY_like"/>
    <property type="match status" value="1"/>
</dbReference>
<organism evidence="2">
    <name type="scientific">marine metagenome</name>
    <dbReference type="NCBI Taxonomy" id="408172"/>
    <lineage>
        <taxon>unclassified sequences</taxon>
        <taxon>metagenomes</taxon>
        <taxon>ecological metagenomes</taxon>
    </lineage>
</organism>
<proteinExistence type="predicted"/>
<sequence>MIYEFNGYKPVVHESAFVHELAAVTGNVIIGEKVYIGPGAAVRGDWGTIIINDGCNVQENCTLHVFPGKSVVLKESAHIGHGAIIHGGNIGKNTLIGMNAVVMDDADVGDECIVGALCFIKAKMEIPKRKLVLGNPAIIKGNISDEMLAWKTEGTKIYQQLPEECRDTMRECEPLRVIPKDRSPQKENFKPWKETQKQ</sequence>
<dbReference type="InterPro" id="IPR011004">
    <property type="entry name" value="Trimer_LpxA-like_sf"/>
</dbReference>
<dbReference type="PANTHER" id="PTHR13061:SF29">
    <property type="entry name" value="GAMMA CARBONIC ANHYDRASE-LIKE 1, MITOCHONDRIAL-RELATED"/>
    <property type="match status" value="1"/>
</dbReference>
<evidence type="ECO:0000313" key="2">
    <source>
        <dbReference type="EMBL" id="SVC25430.1"/>
    </source>
</evidence>
<dbReference type="EMBL" id="UINC01081508">
    <property type="protein sequence ID" value="SVC25430.1"/>
    <property type="molecule type" value="Genomic_DNA"/>
</dbReference>
<evidence type="ECO:0000256" key="1">
    <source>
        <dbReference type="SAM" id="MobiDB-lite"/>
    </source>
</evidence>
<dbReference type="InterPro" id="IPR001451">
    <property type="entry name" value="Hexapep"/>
</dbReference>
<name>A0A382KLS6_9ZZZZ</name>
<feature type="region of interest" description="Disordered" evidence="1">
    <location>
        <begin position="178"/>
        <end position="198"/>
    </location>
</feature>
<dbReference type="PANTHER" id="PTHR13061">
    <property type="entry name" value="DYNACTIN SUBUNIT P25"/>
    <property type="match status" value="1"/>
</dbReference>
<gene>
    <name evidence="2" type="ORF">METZ01_LOCUS278284</name>
</gene>